<feature type="domain" description="Lipoyl-binding" evidence="8">
    <location>
        <begin position="2"/>
        <end position="77"/>
    </location>
</feature>
<dbReference type="InterPro" id="IPR004167">
    <property type="entry name" value="PSBD"/>
</dbReference>
<proteinExistence type="inferred from homology"/>
<dbReference type="Pfam" id="PF02817">
    <property type="entry name" value="E3_binding"/>
    <property type="match status" value="2"/>
</dbReference>
<dbReference type="InterPro" id="IPR001078">
    <property type="entry name" value="2-oxoacid_DH_actylTfrase"/>
</dbReference>
<dbReference type="EMBL" id="JADKNH010000008">
    <property type="protein sequence ID" value="MBF4694322.1"/>
    <property type="molecule type" value="Genomic_DNA"/>
</dbReference>
<dbReference type="CDD" id="cd06849">
    <property type="entry name" value="lipoyl_domain"/>
    <property type="match status" value="1"/>
</dbReference>
<feature type="region of interest" description="Disordered" evidence="7">
    <location>
        <begin position="109"/>
        <end position="131"/>
    </location>
</feature>
<dbReference type="Pfam" id="PF00364">
    <property type="entry name" value="Biotin_lipoyl"/>
    <property type="match status" value="1"/>
</dbReference>
<evidence type="ECO:0000256" key="6">
    <source>
        <dbReference type="RuleBase" id="RU003423"/>
    </source>
</evidence>
<dbReference type="PROSITE" id="PS51826">
    <property type="entry name" value="PSBD"/>
    <property type="match status" value="1"/>
</dbReference>
<dbReference type="EC" id="2.3.1.-" evidence="6"/>
<evidence type="ECO:0000259" key="9">
    <source>
        <dbReference type="PROSITE" id="PS51826"/>
    </source>
</evidence>
<evidence type="ECO:0000256" key="2">
    <source>
        <dbReference type="ARBA" id="ARBA00007317"/>
    </source>
</evidence>
<dbReference type="PROSITE" id="PS50968">
    <property type="entry name" value="BIOTINYL_LIPOYL"/>
    <property type="match status" value="1"/>
</dbReference>
<keyword evidence="3 6" id="KW-0808">Transferase</keyword>
<keyword evidence="4 6" id="KW-0450">Lipoyl</keyword>
<dbReference type="PANTHER" id="PTHR43178:SF5">
    <property type="entry name" value="LIPOAMIDE ACYLTRANSFERASE COMPONENT OF BRANCHED-CHAIN ALPHA-KETO ACID DEHYDROGENASE COMPLEX, MITOCHONDRIAL"/>
    <property type="match status" value="1"/>
</dbReference>
<keyword evidence="11" id="KW-1185">Reference proteome</keyword>
<dbReference type="InterPro" id="IPR023213">
    <property type="entry name" value="CAT-like_dom_sf"/>
</dbReference>
<organism evidence="10 11">
    <name type="scientific">Fusibacter ferrireducens</name>
    <dbReference type="NCBI Taxonomy" id="2785058"/>
    <lineage>
        <taxon>Bacteria</taxon>
        <taxon>Bacillati</taxon>
        <taxon>Bacillota</taxon>
        <taxon>Clostridia</taxon>
        <taxon>Eubacteriales</taxon>
        <taxon>Eubacteriales Family XII. Incertae Sedis</taxon>
        <taxon>Fusibacter</taxon>
    </lineage>
</organism>
<dbReference type="Gene3D" id="3.30.559.10">
    <property type="entry name" value="Chloramphenicol acetyltransferase-like domain"/>
    <property type="match status" value="1"/>
</dbReference>
<dbReference type="SUPFAM" id="SSF51230">
    <property type="entry name" value="Single hybrid motif"/>
    <property type="match status" value="1"/>
</dbReference>
<dbReference type="Pfam" id="PF00198">
    <property type="entry name" value="2-oxoacid_dh"/>
    <property type="match status" value="1"/>
</dbReference>
<dbReference type="Proteomes" id="UP000614200">
    <property type="component" value="Unassembled WGS sequence"/>
</dbReference>
<evidence type="ECO:0000256" key="4">
    <source>
        <dbReference type="ARBA" id="ARBA00022823"/>
    </source>
</evidence>
<dbReference type="Gene3D" id="4.10.320.10">
    <property type="entry name" value="E3-binding domain"/>
    <property type="match status" value="2"/>
</dbReference>
<dbReference type="InterPro" id="IPR000089">
    <property type="entry name" value="Biotin_lipoyl"/>
</dbReference>
<evidence type="ECO:0000256" key="1">
    <source>
        <dbReference type="ARBA" id="ARBA00001938"/>
    </source>
</evidence>
<feature type="domain" description="Peripheral subunit-binding (PSBD)" evidence="9">
    <location>
        <begin position="124"/>
        <end position="161"/>
    </location>
</feature>
<dbReference type="InterPro" id="IPR050743">
    <property type="entry name" value="2-oxoacid_DH_E2_comp"/>
</dbReference>
<keyword evidence="5 6" id="KW-0012">Acyltransferase</keyword>
<evidence type="ECO:0000313" key="10">
    <source>
        <dbReference type="EMBL" id="MBF4694322.1"/>
    </source>
</evidence>
<evidence type="ECO:0000256" key="5">
    <source>
        <dbReference type="ARBA" id="ARBA00023315"/>
    </source>
</evidence>
<evidence type="ECO:0000256" key="3">
    <source>
        <dbReference type="ARBA" id="ARBA00022679"/>
    </source>
</evidence>
<accession>A0ABR9ZV39</accession>
<dbReference type="Gene3D" id="2.40.50.100">
    <property type="match status" value="1"/>
</dbReference>
<comment type="caution">
    <text evidence="10">The sequence shown here is derived from an EMBL/GenBank/DDBJ whole genome shotgun (WGS) entry which is preliminary data.</text>
</comment>
<evidence type="ECO:0000256" key="7">
    <source>
        <dbReference type="SAM" id="MobiDB-lite"/>
    </source>
</evidence>
<evidence type="ECO:0000313" key="11">
    <source>
        <dbReference type="Proteomes" id="UP000614200"/>
    </source>
</evidence>
<name>A0ABR9ZV39_9FIRM</name>
<dbReference type="SUPFAM" id="SSF47005">
    <property type="entry name" value="Peripheral subunit-binding domain of 2-oxo acid dehydrogenase complex"/>
    <property type="match status" value="2"/>
</dbReference>
<sequence>MATEVIMPKAGMSMEVGTVVKWLKKEGDLVEKGEPILEILTDKVNMEVEAEVSGVLLKILAEKEEELPVFTVLAYIGDAGEVIPDQSDKLQEKNTPPADVKPEIEVDQKATEAKDYQKPPGKVRATPASRKEAKKNNIDLIDIDGNGPKGRIQLQDVLDYVAHLDKESKITPLAKRISEVDGIDTSNITGSGFDGKITKRDLPGINEQSTPTFKESESVGETTLIPMKGVRKVIADRMSESYFSVPAVVLNMDVNMTNVKAFREQIRDSIQESTGMKITFTDIITFIVSKALIKYPIMNASLTDEGIVLHHYVNMAMAVDVNNTLKVPVVKGVDKMSLSEVVVAFKDLITRTKENKLSPNEMEGSTFTISNLGGYGISSFSPIINLPNAAILGVNAIIDRVVAVEGEMVIQPMMTLSLTFDHRIVDGAPAAEFLAYLKKLMENPITTLI</sequence>
<comment type="cofactor">
    <cofactor evidence="1 6">
        <name>(R)-lipoate</name>
        <dbReference type="ChEBI" id="CHEBI:83088"/>
    </cofactor>
</comment>
<dbReference type="InterPro" id="IPR036625">
    <property type="entry name" value="E3-bd_dom_sf"/>
</dbReference>
<gene>
    <name evidence="10" type="ORF">ISU02_14465</name>
</gene>
<evidence type="ECO:0000259" key="8">
    <source>
        <dbReference type="PROSITE" id="PS50968"/>
    </source>
</evidence>
<dbReference type="SUPFAM" id="SSF52777">
    <property type="entry name" value="CoA-dependent acyltransferases"/>
    <property type="match status" value="1"/>
</dbReference>
<protein>
    <recommendedName>
        <fullName evidence="6">Dihydrolipoamide acetyltransferase component of pyruvate dehydrogenase complex</fullName>
        <ecNumber evidence="6">2.3.1.-</ecNumber>
    </recommendedName>
</protein>
<reference evidence="10 11" key="1">
    <citation type="submission" date="2020-11" db="EMBL/GenBank/DDBJ databases">
        <title>Fusibacter basophilias sp. nov.</title>
        <authorList>
            <person name="Qiu D."/>
        </authorList>
    </citation>
    <scope>NUCLEOTIDE SEQUENCE [LARGE SCALE GENOMIC DNA]</scope>
    <source>
        <strain evidence="10 11">Q10-2</strain>
    </source>
</reference>
<dbReference type="RefSeq" id="WP_194702555.1">
    <property type="nucleotide sequence ID" value="NZ_JADKNH010000008.1"/>
</dbReference>
<dbReference type="PANTHER" id="PTHR43178">
    <property type="entry name" value="DIHYDROLIPOAMIDE ACETYLTRANSFERASE COMPONENT OF PYRUVATE DEHYDROGENASE COMPLEX"/>
    <property type="match status" value="1"/>
</dbReference>
<comment type="similarity">
    <text evidence="2 6">Belongs to the 2-oxoacid dehydrogenase family.</text>
</comment>
<dbReference type="InterPro" id="IPR011053">
    <property type="entry name" value="Single_hybrid_motif"/>
</dbReference>